<dbReference type="Gene3D" id="3.40.50.1460">
    <property type="match status" value="1"/>
</dbReference>
<dbReference type="EMBL" id="RSCL01000043">
    <property type="protein sequence ID" value="RUS95259.1"/>
    <property type="molecule type" value="Genomic_DNA"/>
</dbReference>
<dbReference type="AlphaFoldDB" id="A0A433UN45"/>
<protein>
    <recommendedName>
        <fullName evidence="1">Peptidase C14 caspase domain-containing protein</fullName>
    </recommendedName>
</protein>
<feature type="domain" description="Peptidase C14 caspase" evidence="1">
    <location>
        <begin position="41"/>
        <end position="279"/>
    </location>
</feature>
<dbReference type="PANTHER" id="PTHR48104:SF30">
    <property type="entry name" value="METACASPASE-1"/>
    <property type="match status" value="1"/>
</dbReference>
<gene>
    <name evidence="2" type="ORF">DSM106972_091360</name>
</gene>
<dbReference type="PANTHER" id="PTHR48104">
    <property type="entry name" value="METACASPASE-4"/>
    <property type="match status" value="1"/>
</dbReference>
<dbReference type="GO" id="GO:0004197">
    <property type="term" value="F:cysteine-type endopeptidase activity"/>
    <property type="evidence" value="ECO:0007669"/>
    <property type="project" value="InterPro"/>
</dbReference>
<dbReference type="SUPFAM" id="SSF52129">
    <property type="entry name" value="Caspase-like"/>
    <property type="match status" value="1"/>
</dbReference>
<dbReference type="Proteomes" id="UP000271624">
    <property type="component" value="Unassembled WGS sequence"/>
</dbReference>
<dbReference type="GO" id="GO:0005737">
    <property type="term" value="C:cytoplasm"/>
    <property type="evidence" value="ECO:0007669"/>
    <property type="project" value="TreeGrafter"/>
</dbReference>
<dbReference type="InterPro" id="IPR011189">
    <property type="entry name" value="UCP_caspase_lke"/>
</dbReference>
<dbReference type="Pfam" id="PF00656">
    <property type="entry name" value="Peptidase_C14"/>
    <property type="match status" value="1"/>
</dbReference>
<sequence>MKRRTFLQRIGGILAVLGITEAEWLSLGNDYYQALAQTSSRKLALLVGINNYSQFPTLNGCLTDVELQKQLLIHRFGFQLSDILCLTDEQASKSLIQKAFNDLNSQVQPGDVVYFHFSGYSTYVKSQKALILFDDSLEKKGETNYLLEETLQLILHALKTENVIAVLDTGYNINHSKNCGLKVRAVQIPDNINIANDELEYQKQLKSQAITTPPALILSATSNSNQSARELQMSGFTTGLFTYALTQYLWENSLTTTVQFGLQKVNSTVQQLGSNQQSTLINSKKIQQLGTFASNFGIGADINIQSVRSGGAEGAITSVEEDGKAVQLWLGGVPAHVLEYIGANSRFVVISNSASSPNLVLRVRSGLTAKASLRTDSSTETPISLQVGQLIQEVVRVIPKNIHLNIGLDKLERIERVDATSAFATLNHISSTVAEQPADYIFGKLLDKPQETGAMVSSSRYGLFSLSGELIANTVGEVGEAVKVAAQRLAPKLQTLLAAKLWRITENEASSLLNVKVTLEVVASHAGASSQPIMIRETFRGRAFSTKVLTTIELNKLSIGNRIQYKIENKSNQTLYLMLLGLDSSKNAFGLYAWQNKSEDAPSNPSLQNITIEPGATTTVPQTNPGFEWIIQGLSDSWEVQLILSTAPLTQTLAALSVTKVARVEQQRIVPVSNPSEVAVALLQDLHDAYKDKKDTSDAYVWNVNNWASFSFVFQAQ</sequence>
<dbReference type="OrthoDB" id="505527at2"/>
<dbReference type="GO" id="GO:0006508">
    <property type="term" value="P:proteolysis"/>
    <property type="evidence" value="ECO:0007669"/>
    <property type="project" value="InterPro"/>
</dbReference>
<reference evidence="2" key="1">
    <citation type="submission" date="2018-12" db="EMBL/GenBank/DDBJ databases">
        <authorList>
            <person name="Will S."/>
            <person name="Neumann-Schaal M."/>
            <person name="Henke P."/>
        </authorList>
    </citation>
    <scope>NUCLEOTIDE SEQUENCE</scope>
    <source>
        <strain evidence="2">PCC 7102</strain>
    </source>
</reference>
<dbReference type="RefSeq" id="WP_127087091.1">
    <property type="nucleotide sequence ID" value="NZ_RSCL01000043.1"/>
</dbReference>
<dbReference type="InterPro" id="IPR050452">
    <property type="entry name" value="Metacaspase"/>
</dbReference>
<dbReference type="PIRSF" id="PIRSF007398">
    <property type="entry name" value="Sll0148_caspase"/>
    <property type="match status" value="1"/>
</dbReference>
<evidence type="ECO:0000313" key="2">
    <source>
        <dbReference type="EMBL" id="RUS95259.1"/>
    </source>
</evidence>
<dbReference type="InterPro" id="IPR011600">
    <property type="entry name" value="Pept_C14_caspase"/>
</dbReference>
<reference evidence="2" key="2">
    <citation type="journal article" date="2019" name="Genome Biol. Evol.">
        <title>Day and night: Metabolic profiles and evolutionary relationships of six axenic non-marine cyanobacteria.</title>
        <authorList>
            <person name="Will S.E."/>
            <person name="Henke P."/>
            <person name="Boedeker C."/>
            <person name="Huang S."/>
            <person name="Brinkmann H."/>
            <person name="Rohde M."/>
            <person name="Jarek M."/>
            <person name="Friedl T."/>
            <person name="Seufert S."/>
            <person name="Schumacher M."/>
            <person name="Overmann J."/>
            <person name="Neumann-Schaal M."/>
            <person name="Petersen J."/>
        </authorList>
    </citation>
    <scope>NUCLEOTIDE SEQUENCE [LARGE SCALE GENOMIC DNA]</scope>
    <source>
        <strain evidence="2">PCC 7102</strain>
    </source>
</reference>
<dbReference type="InterPro" id="IPR029030">
    <property type="entry name" value="Caspase-like_dom_sf"/>
</dbReference>
<name>A0A433UN45_9CYAN</name>
<evidence type="ECO:0000313" key="3">
    <source>
        <dbReference type="Proteomes" id="UP000271624"/>
    </source>
</evidence>
<proteinExistence type="predicted"/>
<accession>A0A433UN45</accession>
<organism evidence="2 3">
    <name type="scientific">Dulcicalothrix desertica PCC 7102</name>
    <dbReference type="NCBI Taxonomy" id="232991"/>
    <lineage>
        <taxon>Bacteria</taxon>
        <taxon>Bacillati</taxon>
        <taxon>Cyanobacteriota</taxon>
        <taxon>Cyanophyceae</taxon>
        <taxon>Nostocales</taxon>
        <taxon>Calotrichaceae</taxon>
        <taxon>Dulcicalothrix</taxon>
    </lineage>
</organism>
<comment type="caution">
    <text evidence="2">The sequence shown here is derived from an EMBL/GenBank/DDBJ whole genome shotgun (WGS) entry which is preliminary data.</text>
</comment>
<evidence type="ECO:0000259" key="1">
    <source>
        <dbReference type="Pfam" id="PF00656"/>
    </source>
</evidence>
<keyword evidence="3" id="KW-1185">Reference proteome</keyword>